<dbReference type="EMBL" id="PVZF01000003">
    <property type="protein sequence ID" value="PRY16661.1"/>
    <property type="molecule type" value="Genomic_DNA"/>
</dbReference>
<dbReference type="InterPro" id="IPR043504">
    <property type="entry name" value="Peptidase_S1_PA_chymotrypsin"/>
</dbReference>
<proteinExistence type="predicted"/>
<evidence type="ECO:0000313" key="2">
    <source>
        <dbReference type="Proteomes" id="UP000238083"/>
    </source>
</evidence>
<organism evidence="1 2">
    <name type="scientific">Kineococcus rhizosphaerae</name>
    <dbReference type="NCBI Taxonomy" id="559628"/>
    <lineage>
        <taxon>Bacteria</taxon>
        <taxon>Bacillati</taxon>
        <taxon>Actinomycetota</taxon>
        <taxon>Actinomycetes</taxon>
        <taxon>Kineosporiales</taxon>
        <taxon>Kineosporiaceae</taxon>
        <taxon>Kineococcus</taxon>
    </lineage>
</organism>
<dbReference type="SUPFAM" id="SSF50494">
    <property type="entry name" value="Trypsin-like serine proteases"/>
    <property type="match status" value="1"/>
</dbReference>
<dbReference type="RefSeq" id="WP_106208808.1">
    <property type="nucleotide sequence ID" value="NZ_PVZF01000003.1"/>
</dbReference>
<dbReference type="AlphaFoldDB" id="A0A2T0R682"/>
<protein>
    <recommendedName>
        <fullName evidence="3">Trypsin</fullName>
    </recommendedName>
</protein>
<gene>
    <name evidence="1" type="ORF">CLV37_10392</name>
</gene>
<dbReference type="Proteomes" id="UP000238083">
    <property type="component" value="Unassembled WGS sequence"/>
</dbReference>
<reference evidence="1 2" key="1">
    <citation type="submission" date="2018-03" db="EMBL/GenBank/DDBJ databases">
        <title>Genomic Encyclopedia of Archaeal and Bacterial Type Strains, Phase II (KMG-II): from individual species to whole genera.</title>
        <authorList>
            <person name="Goeker M."/>
        </authorList>
    </citation>
    <scope>NUCLEOTIDE SEQUENCE [LARGE SCALE GENOMIC DNA]</scope>
    <source>
        <strain evidence="1 2">DSM 19711</strain>
    </source>
</reference>
<evidence type="ECO:0008006" key="3">
    <source>
        <dbReference type="Google" id="ProtNLM"/>
    </source>
</evidence>
<dbReference type="Gene3D" id="2.40.10.10">
    <property type="entry name" value="Trypsin-like serine proteases"/>
    <property type="match status" value="1"/>
</dbReference>
<sequence length="96" mass="10051">MTRFPQWAASSPTRRRQRLRTRSTGLLAVVCAVVCAVVWAVPAQAVVGGSVSRDGRWSVRLYEDGEPICTGALIAPQWVITGRGGVTGAAAAASSP</sequence>
<evidence type="ECO:0000313" key="1">
    <source>
        <dbReference type="EMBL" id="PRY16661.1"/>
    </source>
</evidence>
<dbReference type="InterPro" id="IPR009003">
    <property type="entry name" value="Peptidase_S1_PA"/>
</dbReference>
<comment type="caution">
    <text evidence="1">The sequence shown here is derived from an EMBL/GenBank/DDBJ whole genome shotgun (WGS) entry which is preliminary data.</text>
</comment>
<name>A0A2T0R682_9ACTN</name>
<accession>A0A2T0R682</accession>
<dbReference type="OrthoDB" id="4310587at2"/>
<keyword evidence="2" id="KW-1185">Reference proteome</keyword>